<evidence type="ECO:0000256" key="1">
    <source>
        <dbReference type="ARBA" id="ARBA00012513"/>
    </source>
</evidence>
<keyword evidence="6" id="KW-0067">ATP-binding</keyword>
<dbReference type="Pfam" id="PF00069">
    <property type="entry name" value="Pkinase"/>
    <property type="match status" value="1"/>
</dbReference>
<dbReference type="AlphaFoldDB" id="W6QF25"/>
<evidence type="ECO:0000313" key="10">
    <source>
        <dbReference type="EMBL" id="CDM35353.1"/>
    </source>
</evidence>
<feature type="domain" description="Protein kinase" evidence="9">
    <location>
        <begin position="1"/>
        <end position="135"/>
    </location>
</feature>
<evidence type="ECO:0000256" key="6">
    <source>
        <dbReference type="ARBA" id="ARBA00022840"/>
    </source>
</evidence>
<dbReference type="GO" id="GO:0005524">
    <property type="term" value="F:ATP binding"/>
    <property type="evidence" value="ECO:0007669"/>
    <property type="project" value="UniProtKB-KW"/>
</dbReference>
<dbReference type="InterPro" id="IPR008271">
    <property type="entry name" value="Ser/Thr_kinase_AS"/>
</dbReference>
<dbReference type="GO" id="GO:0004674">
    <property type="term" value="F:protein serine/threonine kinase activity"/>
    <property type="evidence" value="ECO:0007669"/>
    <property type="project" value="UniProtKB-KW"/>
</dbReference>
<keyword evidence="3" id="KW-0808">Transferase</keyword>
<dbReference type="EC" id="2.7.11.1" evidence="1"/>
<sequence length="135" mass="15848">MLRELYDSFELRGHGGSHRCLVLQPMYMTLLEMMRLNPRPFDLPLLKMTLKRLLLALDYLHTEANVIHTDLKTDNVMLSLEETTMLADFADKEIRHPILRKSIDGTRTIYQSRQFRRPLRGKSFGLPILWSSHPL</sequence>
<organism evidence="10 11">
    <name type="scientific">Penicillium roqueforti (strain FM164)</name>
    <dbReference type="NCBI Taxonomy" id="1365484"/>
    <lineage>
        <taxon>Eukaryota</taxon>
        <taxon>Fungi</taxon>
        <taxon>Dikarya</taxon>
        <taxon>Ascomycota</taxon>
        <taxon>Pezizomycotina</taxon>
        <taxon>Eurotiomycetes</taxon>
        <taxon>Eurotiomycetidae</taxon>
        <taxon>Eurotiales</taxon>
        <taxon>Aspergillaceae</taxon>
        <taxon>Penicillium</taxon>
    </lineage>
</organism>
<comment type="catalytic activity">
    <reaction evidence="7">
        <text>L-threonyl-[protein] + ATP = O-phospho-L-threonyl-[protein] + ADP + H(+)</text>
        <dbReference type="Rhea" id="RHEA:46608"/>
        <dbReference type="Rhea" id="RHEA-COMP:11060"/>
        <dbReference type="Rhea" id="RHEA-COMP:11605"/>
        <dbReference type="ChEBI" id="CHEBI:15378"/>
        <dbReference type="ChEBI" id="CHEBI:30013"/>
        <dbReference type="ChEBI" id="CHEBI:30616"/>
        <dbReference type="ChEBI" id="CHEBI:61977"/>
        <dbReference type="ChEBI" id="CHEBI:456216"/>
        <dbReference type="EC" id="2.7.11.1"/>
    </reaction>
</comment>
<dbReference type="OrthoDB" id="5979581at2759"/>
<evidence type="ECO:0000256" key="4">
    <source>
        <dbReference type="ARBA" id="ARBA00022741"/>
    </source>
</evidence>
<evidence type="ECO:0000256" key="2">
    <source>
        <dbReference type="ARBA" id="ARBA00022527"/>
    </source>
</evidence>
<accession>W6QF25</accession>
<dbReference type="EMBL" id="HG792018">
    <property type="protein sequence ID" value="CDM35353.1"/>
    <property type="molecule type" value="Genomic_DNA"/>
</dbReference>
<dbReference type="PROSITE" id="PS00108">
    <property type="entry name" value="PROTEIN_KINASE_ST"/>
    <property type="match status" value="1"/>
</dbReference>
<evidence type="ECO:0000256" key="3">
    <source>
        <dbReference type="ARBA" id="ARBA00022679"/>
    </source>
</evidence>
<dbReference type="Gene3D" id="1.10.510.10">
    <property type="entry name" value="Transferase(Phosphotransferase) domain 1"/>
    <property type="match status" value="1"/>
</dbReference>
<keyword evidence="11" id="KW-1185">Reference proteome</keyword>
<dbReference type="GO" id="GO:0050684">
    <property type="term" value="P:regulation of mRNA processing"/>
    <property type="evidence" value="ECO:0007669"/>
    <property type="project" value="TreeGrafter"/>
</dbReference>
<comment type="catalytic activity">
    <reaction evidence="8">
        <text>L-seryl-[protein] + ATP = O-phospho-L-seryl-[protein] + ADP + H(+)</text>
        <dbReference type="Rhea" id="RHEA:17989"/>
        <dbReference type="Rhea" id="RHEA-COMP:9863"/>
        <dbReference type="Rhea" id="RHEA-COMP:11604"/>
        <dbReference type="ChEBI" id="CHEBI:15378"/>
        <dbReference type="ChEBI" id="CHEBI:29999"/>
        <dbReference type="ChEBI" id="CHEBI:30616"/>
        <dbReference type="ChEBI" id="CHEBI:83421"/>
        <dbReference type="ChEBI" id="CHEBI:456216"/>
        <dbReference type="EC" id="2.7.11.1"/>
    </reaction>
</comment>
<gene>
    <name evidence="10" type="ORF">PROQFM164_S04g000234</name>
</gene>
<dbReference type="PANTHER" id="PTHR47634">
    <property type="entry name" value="PROTEIN KINASE DOMAIN-CONTAINING PROTEIN-RELATED"/>
    <property type="match status" value="1"/>
</dbReference>
<evidence type="ECO:0000313" key="11">
    <source>
        <dbReference type="Proteomes" id="UP000030686"/>
    </source>
</evidence>
<dbReference type="SUPFAM" id="SSF56112">
    <property type="entry name" value="Protein kinase-like (PK-like)"/>
    <property type="match status" value="1"/>
</dbReference>
<dbReference type="Gene3D" id="3.30.200.20">
    <property type="entry name" value="Phosphorylase Kinase, domain 1"/>
    <property type="match status" value="1"/>
</dbReference>
<dbReference type="STRING" id="1365484.W6QF25"/>
<dbReference type="PROSITE" id="PS50011">
    <property type="entry name" value="PROTEIN_KINASE_DOM"/>
    <property type="match status" value="1"/>
</dbReference>
<keyword evidence="4" id="KW-0547">Nucleotide-binding</keyword>
<proteinExistence type="predicted"/>
<keyword evidence="5 10" id="KW-0418">Kinase</keyword>
<dbReference type="InterPro" id="IPR051334">
    <property type="entry name" value="SRPK"/>
</dbReference>
<dbReference type="InterPro" id="IPR011009">
    <property type="entry name" value="Kinase-like_dom_sf"/>
</dbReference>
<dbReference type="Proteomes" id="UP000030686">
    <property type="component" value="Unassembled WGS sequence"/>
</dbReference>
<protein>
    <recommendedName>
        <fullName evidence="1">non-specific serine/threonine protein kinase</fullName>
        <ecNumber evidence="1">2.7.11.1</ecNumber>
    </recommendedName>
</protein>
<evidence type="ECO:0000256" key="7">
    <source>
        <dbReference type="ARBA" id="ARBA00047899"/>
    </source>
</evidence>
<dbReference type="InterPro" id="IPR000719">
    <property type="entry name" value="Prot_kinase_dom"/>
</dbReference>
<name>W6QF25_PENRF</name>
<dbReference type="GO" id="GO:0000245">
    <property type="term" value="P:spliceosomal complex assembly"/>
    <property type="evidence" value="ECO:0007669"/>
    <property type="project" value="TreeGrafter"/>
</dbReference>
<keyword evidence="2" id="KW-0723">Serine/threonine-protein kinase</keyword>
<evidence type="ECO:0000256" key="8">
    <source>
        <dbReference type="ARBA" id="ARBA00048679"/>
    </source>
</evidence>
<dbReference type="PANTHER" id="PTHR47634:SF9">
    <property type="entry name" value="PROTEIN KINASE DOMAIN-CONTAINING PROTEIN-RELATED"/>
    <property type="match status" value="1"/>
</dbReference>
<evidence type="ECO:0000256" key="5">
    <source>
        <dbReference type="ARBA" id="ARBA00022777"/>
    </source>
</evidence>
<reference evidence="10" key="1">
    <citation type="journal article" date="2014" name="Nat. Commun.">
        <title>Multiple recent horizontal transfers of a large genomic region in cheese making fungi.</title>
        <authorList>
            <person name="Cheeseman K."/>
            <person name="Ropars J."/>
            <person name="Renault P."/>
            <person name="Dupont J."/>
            <person name="Gouzy J."/>
            <person name="Branca A."/>
            <person name="Abraham A.L."/>
            <person name="Ceppi M."/>
            <person name="Conseiller E."/>
            <person name="Debuchy R."/>
            <person name="Malagnac F."/>
            <person name="Goarin A."/>
            <person name="Silar P."/>
            <person name="Lacoste S."/>
            <person name="Sallet E."/>
            <person name="Bensimon A."/>
            <person name="Giraud T."/>
            <person name="Brygoo Y."/>
        </authorList>
    </citation>
    <scope>NUCLEOTIDE SEQUENCE [LARGE SCALE GENOMIC DNA]</scope>
    <source>
        <strain evidence="10">FM164</strain>
    </source>
</reference>
<evidence type="ECO:0000259" key="9">
    <source>
        <dbReference type="PROSITE" id="PS50011"/>
    </source>
</evidence>